<keyword evidence="5" id="KW-1185">Reference proteome</keyword>
<feature type="domain" description="Response regulatory" evidence="2">
    <location>
        <begin position="7"/>
        <end position="118"/>
    </location>
</feature>
<dbReference type="EMBL" id="FNGV01000003">
    <property type="protein sequence ID" value="SDL92260.1"/>
    <property type="molecule type" value="Genomic_DNA"/>
</dbReference>
<dbReference type="InterPro" id="IPR046947">
    <property type="entry name" value="LytR-like"/>
</dbReference>
<dbReference type="Gene3D" id="3.40.50.2300">
    <property type="match status" value="1"/>
</dbReference>
<dbReference type="SMART" id="SM00448">
    <property type="entry name" value="REC"/>
    <property type="match status" value="1"/>
</dbReference>
<dbReference type="GO" id="GO:0000156">
    <property type="term" value="F:phosphorelay response regulator activity"/>
    <property type="evidence" value="ECO:0007669"/>
    <property type="project" value="InterPro"/>
</dbReference>
<dbReference type="OrthoDB" id="2168082at2"/>
<dbReference type="PANTHER" id="PTHR37299">
    <property type="entry name" value="TRANSCRIPTIONAL REGULATOR-RELATED"/>
    <property type="match status" value="1"/>
</dbReference>
<keyword evidence="1" id="KW-0597">Phosphoprotein</keyword>
<dbReference type="Pfam" id="PF04397">
    <property type="entry name" value="LytTR"/>
    <property type="match status" value="1"/>
</dbReference>
<dbReference type="InterPro" id="IPR001789">
    <property type="entry name" value="Sig_transdc_resp-reg_receiver"/>
</dbReference>
<dbReference type="PROSITE" id="PS50930">
    <property type="entry name" value="HTH_LYTTR"/>
    <property type="match status" value="1"/>
</dbReference>
<proteinExistence type="predicted"/>
<feature type="modified residue" description="4-aspartylphosphate" evidence="1">
    <location>
        <position position="58"/>
    </location>
</feature>
<dbReference type="GO" id="GO:0003677">
    <property type="term" value="F:DNA binding"/>
    <property type="evidence" value="ECO:0007669"/>
    <property type="project" value="InterPro"/>
</dbReference>
<dbReference type="PROSITE" id="PS50110">
    <property type="entry name" value="RESPONSE_REGULATORY"/>
    <property type="match status" value="1"/>
</dbReference>
<protein>
    <submittedName>
        <fullName evidence="4">Two component transcriptional regulator, LytTR family</fullName>
    </submittedName>
</protein>
<dbReference type="PANTHER" id="PTHR37299:SF1">
    <property type="entry name" value="STAGE 0 SPORULATION PROTEIN A HOMOLOG"/>
    <property type="match status" value="1"/>
</dbReference>
<evidence type="ECO:0000259" key="3">
    <source>
        <dbReference type="PROSITE" id="PS50930"/>
    </source>
</evidence>
<dbReference type="InterPro" id="IPR007492">
    <property type="entry name" value="LytTR_DNA-bd_dom"/>
</dbReference>
<dbReference type="Proteomes" id="UP000199440">
    <property type="component" value="Unassembled WGS sequence"/>
</dbReference>
<dbReference type="Pfam" id="PF00072">
    <property type="entry name" value="Response_reg"/>
    <property type="match status" value="1"/>
</dbReference>
<dbReference type="RefSeq" id="WP_089888024.1">
    <property type="nucleotide sequence ID" value="NZ_FNGV01000003.1"/>
</dbReference>
<reference evidence="4 5" key="1">
    <citation type="submission" date="2016-10" db="EMBL/GenBank/DDBJ databases">
        <authorList>
            <person name="de Groot N.N."/>
        </authorList>
    </citation>
    <scope>NUCLEOTIDE SEQUENCE [LARGE SCALE GENOMIC DNA]</scope>
    <source>
        <strain evidence="4 5">DSM 19886</strain>
    </source>
</reference>
<evidence type="ECO:0000256" key="1">
    <source>
        <dbReference type="PROSITE-ProRule" id="PRU00169"/>
    </source>
</evidence>
<dbReference type="SUPFAM" id="SSF52172">
    <property type="entry name" value="CheY-like"/>
    <property type="match status" value="1"/>
</dbReference>
<evidence type="ECO:0000313" key="5">
    <source>
        <dbReference type="Proteomes" id="UP000199440"/>
    </source>
</evidence>
<dbReference type="AlphaFoldDB" id="A0A1G9P0R4"/>
<name>A0A1G9P0R4_9FLAO</name>
<evidence type="ECO:0000313" key="4">
    <source>
        <dbReference type="EMBL" id="SDL92260.1"/>
    </source>
</evidence>
<feature type="domain" description="HTH LytTR-type" evidence="3">
    <location>
        <begin position="133"/>
        <end position="231"/>
    </location>
</feature>
<dbReference type="STRING" id="192904.SAMN04488514_103392"/>
<dbReference type="Gene3D" id="2.40.50.1020">
    <property type="entry name" value="LytTr DNA-binding domain"/>
    <property type="match status" value="1"/>
</dbReference>
<accession>A0A1G9P0R4</accession>
<evidence type="ECO:0000259" key="2">
    <source>
        <dbReference type="PROSITE" id="PS50110"/>
    </source>
</evidence>
<dbReference type="InterPro" id="IPR011006">
    <property type="entry name" value="CheY-like_superfamily"/>
</dbReference>
<sequence length="233" mass="26735">MKKTKLNCIVIDHSQIQRAQLGKLITEHPLLNLTASYENGLEALENIKDVQIDLIFLDIDIPHINGFELLETLEERPQIIIISNNADHALKAFDYDVADYLLKPTVPHRFDSAIDKAIFKSGAGVKKQKEKHIFVKCDSRSVRVRLSDIKWVEALGDYVKVVMENKNMMVLSSMTAFAKQLPKKTFVRIHKSYIVNLQKVENFNSSTVAICGRKMPLSRKRKMEFREAVGFYE</sequence>
<gene>
    <name evidence="4" type="ORF">SAMN04488514_103392</name>
</gene>
<organism evidence="4 5">
    <name type="scientific">Kriegella aquimaris</name>
    <dbReference type="NCBI Taxonomy" id="192904"/>
    <lineage>
        <taxon>Bacteria</taxon>
        <taxon>Pseudomonadati</taxon>
        <taxon>Bacteroidota</taxon>
        <taxon>Flavobacteriia</taxon>
        <taxon>Flavobacteriales</taxon>
        <taxon>Flavobacteriaceae</taxon>
        <taxon>Kriegella</taxon>
    </lineage>
</organism>
<dbReference type="SMART" id="SM00850">
    <property type="entry name" value="LytTR"/>
    <property type="match status" value="1"/>
</dbReference>